<evidence type="ECO:0000313" key="2">
    <source>
        <dbReference type="EMBL" id="EFJ00360.1"/>
    </source>
</evidence>
<dbReference type="HOGENOM" id="CLU_064558_0_0_1"/>
<keyword evidence="3" id="KW-1185">Reference proteome</keyword>
<reference evidence="2 3" key="1">
    <citation type="journal article" date="2010" name="Nat. Biotechnol.">
        <title>Genome sequence of the model mushroom Schizophyllum commune.</title>
        <authorList>
            <person name="Ohm R.A."/>
            <person name="de Jong J.F."/>
            <person name="Lugones L.G."/>
            <person name="Aerts A."/>
            <person name="Kothe E."/>
            <person name="Stajich J.E."/>
            <person name="de Vries R.P."/>
            <person name="Record E."/>
            <person name="Levasseur A."/>
            <person name="Baker S.E."/>
            <person name="Bartholomew K.A."/>
            <person name="Coutinho P.M."/>
            <person name="Erdmann S."/>
            <person name="Fowler T.J."/>
            <person name="Gathman A.C."/>
            <person name="Lombard V."/>
            <person name="Henrissat B."/>
            <person name="Knabe N."/>
            <person name="Kuees U."/>
            <person name="Lilly W.W."/>
            <person name="Lindquist E."/>
            <person name="Lucas S."/>
            <person name="Magnuson J.K."/>
            <person name="Piumi F."/>
            <person name="Raudaskoski M."/>
            <person name="Salamov A."/>
            <person name="Schmutz J."/>
            <person name="Schwarze F.W.M.R."/>
            <person name="vanKuyk P.A."/>
            <person name="Horton J.S."/>
            <person name="Grigoriev I.V."/>
            <person name="Woesten H.A.B."/>
        </authorList>
    </citation>
    <scope>NUCLEOTIDE SEQUENCE [LARGE SCALE GENOMIC DNA]</scope>
    <source>
        <strain evidence="3">H4-8 / FGSC 9210</strain>
    </source>
</reference>
<evidence type="ECO:0000256" key="1">
    <source>
        <dbReference type="SAM" id="MobiDB-lite"/>
    </source>
</evidence>
<gene>
    <name evidence="2" type="ORF">SCHCODRAFT_232677</name>
</gene>
<dbReference type="KEGG" id="scm:SCHCO_02694943"/>
<dbReference type="Proteomes" id="UP000007431">
    <property type="component" value="Unassembled WGS sequence"/>
</dbReference>
<sequence length="265" mass="29601">MSTSTAHVAIPTTPPSSSRLMQSRRPPYQPLNSSPLANNAELPSFGHCSGRRRSQYKATGPTTPSNSRTPLPPSASGGGSVFLSGGSGSRKLFVNSSPSEDPQKTFLRDRFKAKCLERAAQARRRSINKRRYASSEPSSDGFDLDMDMDDGEDEEDEEIMNDEFFRRVVAFDNCKDKRSFDRWYAREFGSDDPHAMERWAEEEAEAAANAPEEELTPEDLEQAELEAYAEELANQGGWDDDLPTEHPSSDADMIHDMDMDVDMDF</sequence>
<dbReference type="EMBL" id="GL377303">
    <property type="protein sequence ID" value="EFJ00360.1"/>
    <property type="molecule type" value="Genomic_DNA"/>
</dbReference>
<feature type="region of interest" description="Disordered" evidence="1">
    <location>
        <begin position="232"/>
        <end position="265"/>
    </location>
</feature>
<feature type="compositionally biased region" description="Basic and acidic residues" evidence="1">
    <location>
        <begin position="101"/>
        <end position="110"/>
    </location>
</feature>
<dbReference type="OMA" id="FRRIMAN"/>
<dbReference type="AlphaFoldDB" id="D8PSM4"/>
<dbReference type="OrthoDB" id="3268127at2759"/>
<organism evidence="3">
    <name type="scientific">Schizophyllum commune (strain H4-8 / FGSC 9210)</name>
    <name type="common">Split gill fungus</name>
    <dbReference type="NCBI Taxonomy" id="578458"/>
    <lineage>
        <taxon>Eukaryota</taxon>
        <taxon>Fungi</taxon>
        <taxon>Dikarya</taxon>
        <taxon>Basidiomycota</taxon>
        <taxon>Agaricomycotina</taxon>
        <taxon>Agaricomycetes</taxon>
        <taxon>Agaricomycetidae</taxon>
        <taxon>Agaricales</taxon>
        <taxon>Schizophyllaceae</taxon>
        <taxon>Schizophyllum</taxon>
    </lineage>
</organism>
<accession>D8PSM4</accession>
<feature type="compositionally biased region" description="Basic residues" evidence="1">
    <location>
        <begin position="123"/>
        <end position="132"/>
    </location>
</feature>
<protein>
    <submittedName>
        <fullName evidence="2">Uncharacterized protein</fullName>
    </submittedName>
</protein>
<dbReference type="GeneID" id="9594448"/>
<feature type="compositionally biased region" description="Polar residues" evidence="1">
    <location>
        <begin position="56"/>
        <end position="69"/>
    </location>
</feature>
<evidence type="ECO:0000313" key="3">
    <source>
        <dbReference type="Proteomes" id="UP000007431"/>
    </source>
</evidence>
<dbReference type="InParanoid" id="D8PSM4"/>
<dbReference type="eggNOG" id="ENOG502R14T">
    <property type="taxonomic scope" value="Eukaryota"/>
</dbReference>
<feature type="compositionally biased region" description="Acidic residues" evidence="1">
    <location>
        <begin position="142"/>
        <end position="158"/>
    </location>
</feature>
<feature type="region of interest" description="Disordered" evidence="1">
    <location>
        <begin position="123"/>
        <end position="158"/>
    </location>
</feature>
<proteinExistence type="predicted"/>
<dbReference type="VEuPathDB" id="FungiDB:SCHCODRAFT_02694943"/>
<feature type="region of interest" description="Disordered" evidence="1">
    <location>
        <begin position="1"/>
        <end position="110"/>
    </location>
</feature>
<feature type="compositionally biased region" description="Gly residues" evidence="1">
    <location>
        <begin position="76"/>
        <end position="88"/>
    </location>
</feature>
<name>D8PSM4_SCHCM</name>
<dbReference type="RefSeq" id="XP_003035262.1">
    <property type="nucleotide sequence ID" value="XM_003035216.1"/>
</dbReference>
<feature type="compositionally biased region" description="Basic and acidic residues" evidence="1">
    <location>
        <begin position="243"/>
        <end position="258"/>
    </location>
</feature>